<comment type="caution">
    <text evidence="3">The sequence shown here is derived from an EMBL/GenBank/DDBJ whole genome shotgun (WGS) entry which is preliminary data.</text>
</comment>
<dbReference type="InterPro" id="IPR036736">
    <property type="entry name" value="ACP-like_sf"/>
</dbReference>
<reference evidence="2 5" key="2">
    <citation type="submission" date="2015-04" db="EMBL/GenBank/DDBJ databases">
        <title>Genome sequence of Mycobacterium obuense UC1.</title>
        <authorList>
            <person name="Greninger A.L."/>
            <person name="Cunningham G."/>
            <person name="Chiu C.Y."/>
            <person name="Miller S."/>
        </authorList>
    </citation>
    <scope>NUCLEOTIDE SEQUENCE [LARGE SCALE GENOMIC DNA]</scope>
    <source>
        <strain evidence="2 5">UC1</strain>
    </source>
</reference>
<evidence type="ECO:0000259" key="1">
    <source>
        <dbReference type="PROSITE" id="PS50075"/>
    </source>
</evidence>
<evidence type="ECO:0000313" key="4">
    <source>
        <dbReference type="EMBL" id="TDL04633.1"/>
    </source>
</evidence>
<dbReference type="AlphaFoldDB" id="A0A0J6VXH0"/>
<dbReference type="EMBL" id="JYNU01000019">
    <property type="protein sequence ID" value="KMO74834.1"/>
    <property type="molecule type" value="Genomic_DNA"/>
</dbReference>
<protein>
    <submittedName>
        <fullName evidence="4">Acyl carrier protein</fullName>
    </submittedName>
    <submittedName>
        <fullName evidence="3">Phosphopantetheine attachment site</fullName>
    </submittedName>
</protein>
<dbReference type="RefSeq" id="WP_046365994.1">
    <property type="nucleotide sequence ID" value="NZ_CALTXN010000045.1"/>
</dbReference>
<sequence length="82" mass="9166">MSSIEERMNTIMLKIVRRRSPDAGVDDFGTAVWDLDLDSLDVAELTELLEKEFSVEADLEKLDECVSPADIKAYFMGLIGTP</sequence>
<dbReference type="PATRIC" id="fig|1807.13.peg.3307"/>
<accession>A0A0J6VXH0</accession>
<feature type="domain" description="Carrier" evidence="1">
    <location>
        <begin position="2"/>
        <end position="79"/>
    </location>
</feature>
<reference evidence="3 6" key="1">
    <citation type="journal article" date="2015" name="Genome Biol. Evol.">
        <title>Characterization of Three Mycobacterium spp. with Potential Use in Bioremediation by Genome Sequencing and Comparative Genomics.</title>
        <authorList>
            <person name="Das S."/>
            <person name="Pettersson B.M."/>
            <person name="Behra P.R."/>
            <person name="Ramesh M."/>
            <person name="Dasgupta S."/>
            <person name="Bhattacharya A."/>
            <person name="Kirsebom L.A."/>
        </authorList>
    </citation>
    <scope>NUCLEOTIDE SEQUENCE [LARGE SCALE GENOMIC DNA]</scope>
    <source>
        <strain evidence="3 6">DSM 44075</strain>
    </source>
</reference>
<keyword evidence="5" id="KW-1185">Reference proteome</keyword>
<dbReference type="PROSITE" id="PS50075">
    <property type="entry name" value="CARRIER"/>
    <property type="match status" value="1"/>
</dbReference>
<evidence type="ECO:0000313" key="3">
    <source>
        <dbReference type="EMBL" id="KMO74834.1"/>
    </source>
</evidence>
<organism evidence="3 6">
    <name type="scientific">Mycolicibacterium obuense</name>
    <dbReference type="NCBI Taxonomy" id="1807"/>
    <lineage>
        <taxon>Bacteria</taxon>
        <taxon>Bacillati</taxon>
        <taxon>Actinomycetota</taxon>
        <taxon>Actinomycetes</taxon>
        <taxon>Mycobacteriales</taxon>
        <taxon>Mycobacteriaceae</taxon>
        <taxon>Mycolicibacterium</taxon>
    </lineage>
</organism>
<dbReference type="SUPFAM" id="SSF47336">
    <property type="entry name" value="ACP-like"/>
    <property type="match status" value="1"/>
</dbReference>
<proteinExistence type="predicted"/>
<gene>
    <name evidence="4" type="ORF">EUA04_22995</name>
    <name evidence="3" type="ORF">MOBUDSM44075_03364</name>
    <name evidence="2" type="ORF">WN67_26170</name>
</gene>
<dbReference type="Proteomes" id="UP000036313">
    <property type="component" value="Unassembled WGS sequence"/>
</dbReference>
<dbReference type="STRING" id="1807.MOBUDSM44075_03364"/>
<dbReference type="Gene3D" id="1.10.1200.10">
    <property type="entry name" value="ACP-like"/>
    <property type="match status" value="1"/>
</dbReference>
<evidence type="ECO:0000313" key="2">
    <source>
        <dbReference type="EMBL" id="KKE99031.1"/>
    </source>
</evidence>
<dbReference type="Proteomes" id="UP000294952">
    <property type="component" value="Unassembled WGS sequence"/>
</dbReference>
<dbReference type="EMBL" id="SDLP01000008">
    <property type="protein sequence ID" value="TDL04633.1"/>
    <property type="molecule type" value="Genomic_DNA"/>
</dbReference>
<evidence type="ECO:0000313" key="6">
    <source>
        <dbReference type="Proteomes" id="UP000036313"/>
    </source>
</evidence>
<evidence type="ECO:0000313" key="5">
    <source>
        <dbReference type="Proteomes" id="UP000034150"/>
    </source>
</evidence>
<dbReference type="InterPro" id="IPR009081">
    <property type="entry name" value="PP-bd_ACP"/>
</dbReference>
<dbReference type="OrthoDB" id="4738638at2"/>
<dbReference type="EMBL" id="LAUZ02000036">
    <property type="protein sequence ID" value="KKE99031.1"/>
    <property type="molecule type" value="Genomic_DNA"/>
</dbReference>
<evidence type="ECO:0000313" key="7">
    <source>
        <dbReference type="Proteomes" id="UP000294952"/>
    </source>
</evidence>
<reference evidence="4 7" key="3">
    <citation type="submission" date="2019-01" db="EMBL/GenBank/DDBJ databases">
        <title>High-quality-draft genome sequences of five non-tuberculosis mycobacteriaceae isolated from a nosocomial environment.</title>
        <authorList>
            <person name="Tiago I."/>
            <person name="Alarico S."/>
            <person name="Pereira S.G."/>
            <person name="Coelho C."/>
            <person name="Maranha A."/>
            <person name="Empadinhas N."/>
        </authorList>
    </citation>
    <scope>NUCLEOTIDE SEQUENCE [LARGE SCALE GENOMIC DNA]</scope>
    <source>
        <strain evidence="4 7">22DIII</strain>
    </source>
</reference>
<dbReference type="Proteomes" id="UP000034150">
    <property type="component" value="Unassembled WGS sequence"/>
</dbReference>
<dbReference type="Pfam" id="PF00550">
    <property type="entry name" value="PP-binding"/>
    <property type="match status" value="1"/>
</dbReference>
<name>A0A0J6VXH0_9MYCO</name>